<name>A0AA88LC34_ARTSF</name>
<evidence type="ECO:0000256" key="1">
    <source>
        <dbReference type="SAM" id="MobiDB-lite"/>
    </source>
</evidence>
<dbReference type="AlphaFoldDB" id="A0AA88LC34"/>
<sequence>MITENMDYDLVTEVNVSVGSGSCSSVITGPVAAENQKYLYIPNNAEPAQETTEPDTEFDQIGVAVYPKLKLYFIDVSLSSKKFLFSDPEKGNNTLYRPELDVSCLSELNFQDFDQDVATALQENVDYDLVTEVNVSVGTGSCSKNMDYDLVTEVNVSVGSGSCSSVITGPVAAENQKYLYIPNNAEPAQETTEPDSQTIQWIILIHIERLGNEYQIGRTGKKFLFSDPEKDNNTLYRPELDVSCLSELNFQDFDQDVATTLQENVDYDLVTEVNVSVGTGSCSKNMDYDLVTKVNVSVGSGSCSSVITGPVAAENQKYLYIPNNAEPAQETTEPDTEFDQIGVAVVCLTFICLVSFATARPRGGFSIEPRDGSGARGQVPEEGNKASGKQFGYGGFGGYPYGGYGGYGHGGYGGYGYGGYGGYGGLGYGGYF</sequence>
<dbReference type="EMBL" id="JAVRJZ010000002">
    <property type="protein sequence ID" value="KAK2725908.1"/>
    <property type="molecule type" value="Genomic_DNA"/>
</dbReference>
<feature type="region of interest" description="Disordered" evidence="1">
    <location>
        <begin position="367"/>
        <end position="386"/>
    </location>
</feature>
<organism evidence="2 3">
    <name type="scientific">Artemia franciscana</name>
    <name type="common">Brine shrimp</name>
    <name type="synonym">Artemia sanfranciscana</name>
    <dbReference type="NCBI Taxonomy" id="6661"/>
    <lineage>
        <taxon>Eukaryota</taxon>
        <taxon>Metazoa</taxon>
        <taxon>Ecdysozoa</taxon>
        <taxon>Arthropoda</taxon>
        <taxon>Crustacea</taxon>
        <taxon>Branchiopoda</taxon>
        <taxon>Anostraca</taxon>
        <taxon>Artemiidae</taxon>
        <taxon>Artemia</taxon>
    </lineage>
</organism>
<protein>
    <submittedName>
        <fullName evidence="2">Uncharacterized protein</fullName>
    </submittedName>
</protein>
<comment type="caution">
    <text evidence="2">The sequence shown here is derived from an EMBL/GenBank/DDBJ whole genome shotgun (WGS) entry which is preliminary data.</text>
</comment>
<accession>A0AA88LC34</accession>
<reference evidence="2" key="1">
    <citation type="submission" date="2023-07" db="EMBL/GenBank/DDBJ databases">
        <title>Chromosome-level genome assembly of Artemia franciscana.</title>
        <authorList>
            <person name="Jo E."/>
        </authorList>
    </citation>
    <scope>NUCLEOTIDE SEQUENCE</scope>
    <source>
        <tissue evidence="2">Whole body</tissue>
    </source>
</reference>
<dbReference type="Proteomes" id="UP001187531">
    <property type="component" value="Unassembled WGS sequence"/>
</dbReference>
<gene>
    <name evidence="2" type="ORF">QYM36_000398</name>
</gene>
<evidence type="ECO:0000313" key="3">
    <source>
        <dbReference type="Proteomes" id="UP001187531"/>
    </source>
</evidence>
<evidence type="ECO:0000313" key="2">
    <source>
        <dbReference type="EMBL" id="KAK2725908.1"/>
    </source>
</evidence>
<keyword evidence="3" id="KW-1185">Reference proteome</keyword>
<proteinExistence type="predicted"/>